<evidence type="ECO:0000313" key="1">
    <source>
        <dbReference type="EMBL" id="KAG5649780.1"/>
    </source>
</evidence>
<dbReference type="AlphaFoldDB" id="A0A9P7GM10"/>
<name>A0A9P7GM10_9AGAR</name>
<sequence length="78" mass="8621">LASTAVHTTIENALILKSLWEPKRAAASSAKNVHALTILARVLKDTRFEGAGEGTLRVYYEKFMKEHVEILNGIAKDL</sequence>
<reference evidence="1" key="2">
    <citation type="submission" date="2021-10" db="EMBL/GenBank/DDBJ databases">
        <title>Phylogenomics reveals ancestral predisposition of the termite-cultivated fungus Termitomyces towards a domesticated lifestyle.</title>
        <authorList>
            <person name="Auxier B."/>
            <person name="Grum-Grzhimaylo A."/>
            <person name="Cardenas M.E."/>
            <person name="Lodge J.D."/>
            <person name="Laessoe T."/>
            <person name="Pedersen O."/>
            <person name="Smith M.E."/>
            <person name="Kuyper T.W."/>
            <person name="Franco-Molano E.A."/>
            <person name="Baroni T.J."/>
            <person name="Aanen D.K."/>
        </authorList>
    </citation>
    <scope>NUCLEOTIDE SEQUENCE</scope>
    <source>
        <strain evidence="1">D49</strain>
    </source>
</reference>
<dbReference type="Proteomes" id="UP000717328">
    <property type="component" value="Unassembled WGS sequence"/>
</dbReference>
<protein>
    <submittedName>
        <fullName evidence="1">Uncharacterized protein</fullName>
    </submittedName>
</protein>
<organism evidence="1 2">
    <name type="scientific">Sphagnurus paluster</name>
    <dbReference type="NCBI Taxonomy" id="117069"/>
    <lineage>
        <taxon>Eukaryota</taxon>
        <taxon>Fungi</taxon>
        <taxon>Dikarya</taxon>
        <taxon>Basidiomycota</taxon>
        <taxon>Agaricomycotina</taxon>
        <taxon>Agaricomycetes</taxon>
        <taxon>Agaricomycetidae</taxon>
        <taxon>Agaricales</taxon>
        <taxon>Tricholomatineae</taxon>
        <taxon>Lyophyllaceae</taxon>
        <taxon>Sphagnurus</taxon>
    </lineage>
</organism>
<feature type="non-terminal residue" evidence="1">
    <location>
        <position position="1"/>
    </location>
</feature>
<gene>
    <name evidence="1" type="ORF">H0H81_002056</name>
</gene>
<accession>A0A9P7GM10</accession>
<comment type="caution">
    <text evidence="1">The sequence shown here is derived from an EMBL/GenBank/DDBJ whole genome shotgun (WGS) entry which is preliminary data.</text>
</comment>
<reference evidence="1" key="1">
    <citation type="submission" date="2021-02" db="EMBL/GenBank/DDBJ databases">
        <authorList>
            <person name="Nieuwenhuis M."/>
            <person name="Van De Peppel L.J.J."/>
        </authorList>
    </citation>
    <scope>NUCLEOTIDE SEQUENCE</scope>
    <source>
        <strain evidence="1">D49</strain>
    </source>
</reference>
<keyword evidence="2" id="KW-1185">Reference proteome</keyword>
<evidence type="ECO:0000313" key="2">
    <source>
        <dbReference type="Proteomes" id="UP000717328"/>
    </source>
</evidence>
<dbReference type="EMBL" id="JABCKI010000709">
    <property type="protein sequence ID" value="KAG5649780.1"/>
    <property type="molecule type" value="Genomic_DNA"/>
</dbReference>
<proteinExistence type="predicted"/>